<evidence type="ECO:0000313" key="4">
    <source>
        <dbReference type="EMBL" id="MFB9736909.1"/>
    </source>
</evidence>
<comment type="caution">
    <text evidence="4">The sequence shown here is derived from an EMBL/GenBank/DDBJ whole genome shotgun (WGS) entry which is preliminary data.</text>
</comment>
<dbReference type="PROSITE" id="PS50943">
    <property type="entry name" value="HTH_CROC1"/>
    <property type="match status" value="1"/>
</dbReference>
<sequence>MKRKVTGGVEDGFAALLRELKDRSGLSYGALAKRLHMSTSTLHRYCNGAAVPNEYAPVERLARVCRATPEELVELHRRWVLADASRGRAAAGTPDPDPATEPAPGSPEPSRSGAAPEPAEDPDRSPSPVAPTASDEAPPPTEALSFDDAPPARTAPSASPWRRRRTAWIAAASVVAVLGAVTLALQPFSDRGTDDKGGRRPAGATAGAVPGDTAGAATARPSTSIPSASASPSASESGASGAPSAPVSARASSTASSASGGLPLAVGVRPYVYDTPCSQHFLVDSEPEQVGPPAGEQDAPRWSDAYGAVSSTEQEIAVTVQGTGPETVVLEALHVRIVSKGKPLAWNDYSMGVGCGGDVETASFTVDLDEGSPTVAVGGARHGFPYKVSESDPEVFYVTARTVAHDVRWELTLDWSSGSRRGTVRIDDDGKPFRTSAGEGRPGYDYPLGGNEWIERTG</sequence>
<dbReference type="Gene3D" id="1.10.260.40">
    <property type="entry name" value="lambda repressor-like DNA-binding domains"/>
    <property type="match status" value="1"/>
</dbReference>
<dbReference type="InterPro" id="IPR010982">
    <property type="entry name" value="Lambda_DNA-bd_dom_sf"/>
</dbReference>
<dbReference type="EMBL" id="JBHMAR010000020">
    <property type="protein sequence ID" value="MFB9736909.1"/>
    <property type="molecule type" value="Genomic_DNA"/>
</dbReference>
<feature type="region of interest" description="Disordered" evidence="1">
    <location>
        <begin position="86"/>
        <end position="162"/>
    </location>
</feature>
<feature type="domain" description="HTH cro/C1-type" evidence="3">
    <location>
        <begin position="17"/>
        <end position="72"/>
    </location>
</feature>
<dbReference type="SUPFAM" id="SSF47413">
    <property type="entry name" value="lambda repressor-like DNA-binding domains"/>
    <property type="match status" value="1"/>
</dbReference>
<feature type="region of interest" description="Disordered" evidence="1">
    <location>
        <begin position="188"/>
        <end position="259"/>
    </location>
</feature>
<dbReference type="InterPro" id="IPR001387">
    <property type="entry name" value="Cro/C1-type_HTH"/>
</dbReference>
<evidence type="ECO:0000256" key="1">
    <source>
        <dbReference type="SAM" id="MobiDB-lite"/>
    </source>
</evidence>
<feature type="region of interest" description="Disordered" evidence="1">
    <location>
        <begin position="426"/>
        <end position="450"/>
    </location>
</feature>
<gene>
    <name evidence="4" type="ORF">ACFFRO_17500</name>
</gene>
<name>A0ABV5VGG1_9ACTN</name>
<feature type="transmembrane region" description="Helical" evidence="2">
    <location>
        <begin position="167"/>
        <end position="185"/>
    </location>
</feature>
<accession>A0ABV5VGG1</accession>
<protein>
    <submittedName>
        <fullName evidence="4">Helix-turn-helix domain-containing protein</fullName>
    </submittedName>
</protein>
<evidence type="ECO:0000256" key="2">
    <source>
        <dbReference type="SAM" id="Phobius"/>
    </source>
</evidence>
<dbReference type="RefSeq" id="WP_385859264.1">
    <property type="nucleotide sequence ID" value="NZ_JBHMAR010000020.1"/>
</dbReference>
<dbReference type="SMART" id="SM00530">
    <property type="entry name" value="HTH_XRE"/>
    <property type="match status" value="1"/>
</dbReference>
<feature type="compositionally biased region" description="Low complexity" evidence="1">
    <location>
        <begin position="201"/>
        <end position="259"/>
    </location>
</feature>
<keyword evidence="2" id="KW-0812">Transmembrane</keyword>
<evidence type="ECO:0000259" key="3">
    <source>
        <dbReference type="PROSITE" id="PS50943"/>
    </source>
</evidence>
<dbReference type="Pfam" id="PF13560">
    <property type="entry name" value="HTH_31"/>
    <property type="match status" value="1"/>
</dbReference>
<feature type="compositionally biased region" description="Low complexity" evidence="1">
    <location>
        <begin position="149"/>
        <end position="160"/>
    </location>
</feature>
<dbReference type="Proteomes" id="UP001589703">
    <property type="component" value="Unassembled WGS sequence"/>
</dbReference>
<proteinExistence type="predicted"/>
<keyword evidence="2" id="KW-1133">Transmembrane helix</keyword>
<keyword evidence="2" id="KW-0472">Membrane</keyword>
<keyword evidence="5" id="KW-1185">Reference proteome</keyword>
<organism evidence="4 5">
    <name type="scientific">Streptomyces thermocoprophilus</name>
    <dbReference type="NCBI Taxonomy" id="78356"/>
    <lineage>
        <taxon>Bacteria</taxon>
        <taxon>Bacillati</taxon>
        <taxon>Actinomycetota</taxon>
        <taxon>Actinomycetes</taxon>
        <taxon>Kitasatosporales</taxon>
        <taxon>Streptomycetaceae</taxon>
        <taxon>Streptomyces</taxon>
    </lineage>
</organism>
<reference evidence="4 5" key="1">
    <citation type="submission" date="2024-09" db="EMBL/GenBank/DDBJ databases">
        <authorList>
            <person name="Sun Q."/>
            <person name="Mori K."/>
        </authorList>
    </citation>
    <scope>NUCLEOTIDE SEQUENCE [LARGE SCALE GENOMIC DNA]</scope>
    <source>
        <strain evidence="4 5">JCM 10918</strain>
    </source>
</reference>
<evidence type="ECO:0000313" key="5">
    <source>
        <dbReference type="Proteomes" id="UP001589703"/>
    </source>
</evidence>
<dbReference type="CDD" id="cd00093">
    <property type="entry name" value="HTH_XRE"/>
    <property type="match status" value="1"/>
</dbReference>
<feature type="compositionally biased region" description="Pro residues" evidence="1">
    <location>
        <begin position="95"/>
        <end position="107"/>
    </location>
</feature>